<sequence>MNTRQRVLVTLLLGAALTVGWPTLADPVAEYLVLDAAWRATCPESPAFIKLEATERALATHLLDHPADLARLLETGLDLSPDLRQRLLQRLRFAIAQDGRTDLLPLLARLETAPSRPATAGLSTDHLLGIPMRPGKLELTALFQKRYGQILRIDRQAFHAVLDTYRLEVTPHPSGQPGRILATISGGSSDDQLPQEPVAGTLTTDGTVADVVMDDGTTLKVTWLGNGKYIFQSSLLPVKVTARYID</sequence>
<dbReference type="EMBL" id="QOQW01000004">
    <property type="protein sequence ID" value="RCK80831.1"/>
    <property type="molecule type" value="Genomic_DNA"/>
</dbReference>
<protein>
    <submittedName>
        <fullName evidence="1">Uncharacterized protein</fullName>
    </submittedName>
</protein>
<gene>
    <name evidence="1" type="ORF">OZSIB_2719</name>
</gene>
<organism evidence="1 2">
    <name type="scientific">Candidatus Ozemobacter sibiricus</name>
    <dbReference type="NCBI Taxonomy" id="2268124"/>
    <lineage>
        <taxon>Bacteria</taxon>
        <taxon>Candidatus Ozemobacteria</taxon>
        <taxon>Candidatus Ozemobacterales</taxon>
        <taxon>Candidatus Ozemobacteraceae</taxon>
        <taxon>Candidatus Ozemobacter</taxon>
    </lineage>
</organism>
<dbReference type="AlphaFoldDB" id="A0A367ZU24"/>
<evidence type="ECO:0000313" key="2">
    <source>
        <dbReference type="Proteomes" id="UP000252355"/>
    </source>
</evidence>
<dbReference type="Proteomes" id="UP000252355">
    <property type="component" value="Unassembled WGS sequence"/>
</dbReference>
<proteinExistence type="predicted"/>
<reference evidence="1 2" key="1">
    <citation type="submission" date="2018-05" db="EMBL/GenBank/DDBJ databases">
        <title>A metagenomic window into the 2 km-deep terrestrial subsurface aquifer revealed taxonomically and functionally diverse microbial community comprising novel uncultured bacterial lineages.</title>
        <authorList>
            <person name="Kadnikov V.V."/>
            <person name="Mardanov A.V."/>
            <person name="Beletsky A.V."/>
            <person name="Banks D."/>
            <person name="Pimenov N.V."/>
            <person name="Frank Y.A."/>
            <person name="Karnachuk O.V."/>
            <person name="Ravin N.V."/>
        </authorList>
    </citation>
    <scope>NUCLEOTIDE SEQUENCE [LARGE SCALE GENOMIC DNA]</scope>
    <source>
        <strain evidence="1">BY5</strain>
    </source>
</reference>
<comment type="caution">
    <text evidence="1">The sequence shown here is derived from an EMBL/GenBank/DDBJ whole genome shotgun (WGS) entry which is preliminary data.</text>
</comment>
<name>A0A367ZU24_9BACT</name>
<accession>A0A367ZU24</accession>
<evidence type="ECO:0000313" key="1">
    <source>
        <dbReference type="EMBL" id="RCK80831.1"/>
    </source>
</evidence>